<dbReference type="SMART" id="SM00448">
    <property type="entry name" value="REC"/>
    <property type="match status" value="1"/>
</dbReference>
<dbReference type="InterPro" id="IPR039420">
    <property type="entry name" value="WalR-like"/>
</dbReference>
<dbReference type="Pfam" id="PF00072">
    <property type="entry name" value="Response_reg"/>
    <property type="match status" value="1"/>
</dbReference>
<dbReference type="EMBL" id="CP025611">
    <property type="protein sequence ID" value="AUN29715.1"/>
    <property type="molecule type" value="Genomic_DNA"/>
</dbReference>
<dbReference type="AlphaFoldDB" id="A0A2K9NC24"/>
<dbReference type="InterPro" id="IPR058245">
    <property type="entry name" value="NreC/VraR/RcsB-like_REC"/>
</dbReference>
<accession>A0A2K9NC24</accession>
<dbReference type="SMART" id="SM00421">
    <property type="entry name" value="HTH_LUXR"/>
    <property type="match status" value="1"/>
</dbReference>
<dbReference type="PANTHER" id="PTHR43214:SF43">
    <property type="entry name" value="TWO-COMPONENT RESPONSE REGULATOR"/>
    <property type="match status" value="1"/>
</dbReference>
<dbReference type="CDD" id="cd17535">
    <property type="entry name" value="REC_NarL-like"/>
    <property type="match status" value="1"/>
</dbReference>
<dbReference type="InterPro" id="IPR001789">
    <property type="entry name" value="Sig_transdc_resp-reg_receiver"/>
</dbReference>
<dbReference type="InterPro" id="IPR036388">
    <property type="entry name" value="WH-like_DNA-bd_sf"/>
</dbReference>
<evidence type="ECO:0000313" key="4">
    <source>
        <dbReference type="Proteomes" id="UP000234752"/>
    </source>
</evidence>
<reference evidence="3 4" key="1">
    <citation type="submission" date="2017-12" db="EMBL/GenBank/DDBJ databases">
        <title>Genomes of bacteria within cyanobacterial aggregates.</title>
        <authorList>
            <person name="Cai H."/>
        </authorList>
    </citation>
    <scope>NUCLEOTIDE SEQUENCE [LARGE SCALE GENOMIC DNA]</scope>
    <source>
        <strain evidence="3 4">TH16</strain>
    </source>
</reference>
<keyword evidence="1" id="KW-0597">Phosphoprotein</keyword>
<dbReference type="PROSITE" id="PS50043">
    <property type="entry name" value="HTH_LUXR_2"/>
    <property type="match status" value="1"/>
</dbReference>
<dbReference type="Gene3D" id="3.40.50.2300">
    <property type="match status" value="1"/>
</dbReference>
<dbReference type="GO" id="GO:0000160">
    <property type="term" value="P:phosphorelay signal transduction system"/>
    <property type="evidence" value="ECO:0007669"/>
    <property type="project" value="InterPro"/>
</dbReference>
<sequence length="206" mass="22144">MADAAPLILVVDDHAIVRGGCRQLLEPPLSRFRVVEAADGIAAREQVARHNPDLVVADLNLPGTPSGLDLVRELTGAGRRVVVFSMHETPGIAGRCLEVGAAAYVTKSDAPDALVQATEAALRGDRWLSADIARALALPNREGDLTEREAELLDILADTTDLDDVGRRLGISYKTVANTLVRLRNRFGVRRTADLVRVAVQRRTGG</sequence>
<organism evidence="3 4">
    <name type="scientific">Niveispirillum cyanobacteriorum</name>
    <dbReference type="NCBI Taxonomy" id="1612173"/>
    <lineage>
        <taxon>Bacteria</taxon>
        <taxon>Pseudomonadati</taxon>
        <taxon>Pseudomonadota</taxon>
        <taxon>Alphaproteobacteria</taxon>
        <taxon>Rhodospirillales</taxon>
        <taxon>Azospirillaceae</taxon>
        <taxon>Niveispirillum</taxon>
    </lineage>
</organism>
<dbReference type="InterPro" id="IPR016032">
    <property type="entry name" value="Sig_transdc_resp-reg_C-effctor"/>
</dbReference>
<protein>
    <submittedName>
        <fullName evidence="3">DNA-binding response regulator</fullName>
    </submittedName>
</protein>
<keyword evidence="4" id="KW-1185">Reference proteome</keyword>
<dbReference type="GO" id="GO:0006355">
    <property type="term" value="P:regulation of DNA-templated transcription"/>
    <property type="evidence" value="ECO:0007669"/>
    <property type="project" value="InterPro"/>
</dbReference>
<dbReference type="InterPro" id="IPR011006">
    <property type="entry name" value="CheY-like_superfamily"/>
</dbReference>
<dbReference type="OrthoDB" id="9808843at2"/>
<dbReference type="KEGG" id="ncb:C0V82_05390"/>
<evidence type="ECO:0000256" key="2">
    <source>
        <dbReference type="ARBA" id="ARBA00023125"/>
    </source>
</evidence>
<dbReference type="InterPro" id="IPR000792">
    <property type="entry name" value="Tscrpt_reg_LuxR_C"/>
</dbReference>
<keyword evidence="2 3" id="KW-0238">DNA-binding</keyword>
<dbReference type="PANTHER" id="PTHR43214">
    <property type="entry name" value="TWO-COMPONENT RESPONSE REGULATOR"/>
    <property type="match status" value="1"/>
</dbReference>
<gene>
    <name evidence="3" type="ORF">C0V82_05390</name>
</gene>
<dbReference type="SUPFAM" id="SSF46894">
    <property type="entry name" value="C-terminal effector domain of the bipartite response regulators"/>
    <property type="match status" value="1"/>
</dbReference>
<dbReference type="SUPFAM" id="SSF52172">
    <property type="entry name" value="CheY-like"/>
    <property type="match status" value="1"/>
</dbReference>
<dbReference type="Pfam" id="PF00196">
    <property type="entry name" value="GerE"/>
    <property type="match status" value="1"/>
</dbReference>
<name>A0A2K9NC24_9PROT</name>
<dbReference type="PROSITE" id="PS50110">
    <property type="entry name" value="RESPONSE_REGULATORY"/>
    <property type="match status" value="1"/>
</dbReference>
<dbReference type="Proteomes" id="UP000234752">
    <property type="component" value="Chromosome eg_1"/>
</dbReference>
<dbReference type="GO" id="GO:0003677">
    <property type="term" value="F:DNA binding"/>
    <property type="evidence" value="ECO:0007669"/>
    <property type="project" value="UniProtKB-KW"/>
</dbReference>
<evidence type="ECO:0000256" key="1">
    <source>
        <dbReference type="ARBA" id="ARBA00022553"/>
    </source>
</evidence>
<evidence type="ECO:0000313" key="3">
    <source>
        <dbReference type="EMBL" id="AUN29715.1"/>
    </source>
</evidence>
<dbReference type="RefSeq" id="WP_102111437.1">
    <property type="nucleotide sequence ID" value="NZ_BMGN01000003.1"/>
</dbReference>
<dbReference type="Gene3D" id="1.10.10.10">
    <property type="entry name" value="Winged helix-like DNA-binding domain superfamily/Winged helix DNA-binding domain"/>
    <property type="match status" value="1"/>
</dbReference>
<proteinExistence type="predicted"/>